<dbReference type="Proteomes" id="UP000036202">
    <property type="component" value="Chromosome"/>
</dbReference>
<dbReference type="EMBL" id="CP011974">
    <property type="protein sequence ID" value="AKO93308.1"/>
    <property type="molecule type" value="Genomic_DNA"/>
</dbReference>
<reference evidence="1 2" key="1">
    <citation type="journal article" date="2015" name="PLoS ONE">
        <title>Genome Sequence of Bacillus endophyticus and Analysis of Its Companion Mechanism in the Ketogulonigenium vulgare-Bacillus Strain Consortium.</title>
        <authorList>
            <person name="Jia N."/>
            <person name="Du J."/>
            <person name="Ding M.Z."/>
            <person name="Gao F."/>
            <person name="Yuan Y.J."/>
        </authorList>
    </citation>
    <scope>NUCLEOTIDE SEQUENCE [LARGE SCALE GENOMIC DNA]</scope>
    <source>
        <strain evidence="1 2">Hbe603</strain>
    </source>
</reference>
<sequence>MISLLIRIGLVLFSWGTLIFLPKKSFAKYLPVTFFSTSILLVEALLGRSYKWWKIKGGEKAATNNALAFIFGPYFIGNIWIFHLTYGKFWLYSLTNLFADSLLAFPLNSLFKRFNLYKLKKFKPIHLFLTAFPYSLFNYAFQLYIDKTQQTNIFETRK</sequence>
<dbReference type="PATRIC" id="fig|135735.6.peg.3231"/>
<dbReference type="AlphaFoldDB" id="A0A1X7DLT9"/>
<proteinExistence type="predicted"/>
<dbReference type="KEGG" id="beo:BEH_15265"/>
<keyword evidence="2" id="KW-1185">Reference proteome</keyword>
<dbReference type="OrthoDB" id="1683771at2"/>
<name>A0A1X7DLT9_9BACI</name>
<protein>
    <submittedName>
        <fullName evidence="1">Uncharacterized protein</fullName>
    </submittedName>
</protein>
<accession>A0A0H4KYC5</accession>
<reference evidence="2" key="2">
    <citation type="submission" date="2015-06" db="EMBL/GenBank/DDBJ databases">
        <title>Genome Sequence of Bacillus endophyticus and Analysis of its Companion Mechanism in the Ketogulonigenium vulgare-Bacillus strain Consortium.</title>
        <authorList>
            <person name="Jia N."/>
            <person name="Du J."/>
            <person name="Ding M.-Z."/>
            <person name="Gao F."/>
            <person name="Yuan Y.-J."/>
        </authorList>
    </citation>
    <scope>NUCLEOTIDE SEQUENCE [LARGE SCALE GENOMIC DNA]</scope>
    <source>
        <strain evidence="2">Hbe603</strain>
    </source>
</reference>
<dbReference type="RefSeq" id="WP_040061003.1">
    <property type="nucleotide sequence ID" value="NZ_CP011974.1"/>
</dbReference>
<evidence type="ECO:0000313" key="2">
    <source>
        <dbReference type="Proteomes" id="UP000036202"/>
    </source>
</evidence>
<gene>
    <name evidence="1" type="ORF">BEH_15265</name>
</gene>
<organism evidence="1 2">
    <name type="scientific">Priestia filamentosa</name>
    <dbReference type="NCBI Taxonomy" id="1402861"/>
    <lineage>
        <taxon>Bacteria</taxon>
        <taxon>Bacillati</taxon>
        <taxon>Bacillota</taxon>
        <taxon>Bacilli</taxon>
        <taxon>Bacillales</taxon>
        <taxon>Bacillaceae</taxon>
        <taxon>Priestia</taxon>
    </lineage>
</organism>
<accession>A0A1X7DLT9</accession>
<evidence type="ECO:0000313" key="1">
    <source>
        <dbReference type="EMBL" id="AKO93308.1"/>
    </source>
</evidence>